<reference evidence="11" key="1">
    <citation type="submission" date="2020-12" db="EMBL/GenBank/DDBJ databases">
        <authorList>
            <person name="Iha C."/>
        </authorList>
    </citation>
    <scope>NUCLEOTIDE SEQUENCE</scope>
</reference>
<dbReference type="InterPro" id="IPR027417">
    <property type="entry name" value="P-loop_NTPase"/>
</dbReference>
<accession>A0A8S1J197</accession>
<dbReference type="CDD" id="cd18795">
    <property type="entry name" value="SF2_C_Ski2"/>
    <property type="match status" value="1"/>
</dbReference>
<dbReference type="Proteomes" id="UP000708148">
    <property type="component" value="Unassembled WGS sequence"/>
</dbReference>
<dbReference type="SUPFAM" id="SSF52540">
    <property type="entry name" value="P-loop containing nucleoside triphosphate hydrolases"/>
    <property type="match status" value="2"/>
</dbReference>
<dbReference type="GO" id="GO:0003724">
    <property type="term" value="F:RNA helicase activity"/>
    <property type="evidence" value="ECO:0007669"/>
    <property type="project" value="InterPro"/>
</dbReference>
<organism evidence="11 12">
    <name type="scientific">Ostreobium quekettii</name>
    <dbReference type="NCBI Taxonomy" id="121088"/>
    <lineage>
        <taxon>Eukaryota</taxon>
        <taxon>Viridiplantae</taxon>
        <taxon>Chlorophyta</taxon>
        <taxon>core chlorophytes</taxon>
        <taxon>Ulvophyceae</taxon>
        <taxon>TCBD clade</taxon>
        <taxon>Bryopsidales</taxon>
        <taxon>Ostreobineae</taxon>
        <taxon>Ostreobiaceae</taxon>
        <taxon>Ostreobium</taxon>
    </lineage>
</organism>
<dbReference type="Pfam" id="PF00270">
    <property type="entry name" value="DEAD"/>
    <property type="match status" value="1"/>
</dbReference>
<dbReference type="GO" id="GO:0003723">
    <property type="term" value="F:RNA binding"/>
    <property type="evidence" value="ECO:0007669"/>
    <property type="project" value="InterPro"/>
</dbReference>
<dbReference type="InterPro" id="IPR011545">
    <property type="entry name" value="DEAD/DEAH_box_helicase_dom"/>
</dbReference>
<dbReference type="Pfam" id="PF08148">
    <property type="entry name" value="DSHCT"/>
    <property type="match status" value="1"/>
</dbReference>
<dbReference type="InterPro" id="IPR025696">
    <property type="entry name" value="Beta-barrel_MTR4"/>
</dbReference>
<feature type="coiled-coil region" evidence="7">
    <location>
        <begin position="419"/>
        <end position="446"/>
    </location>
</feature>
<dbReference type="GO" id="GO:0016787">
    <property type="term" value="F:hydrolase activity"/>
    <property type="evidence" value="ECO:0007669"/>
    <property type="project" value="UniProtKB-KW"/>
</dbReference>
<keyword evidence="2" id="KW-0547">Nucleotide-binding</keyword>
<feature type="region of interest" description="Disordered" evidence="8">
    <location>
        <begin position="160"/>
        <end position="182"/>
    </location>
</feature>
<feature type="domain" description="Helicase C-terminal" evidence="10">
    <location>
        <begin position="198"/>
        <end position="399"/>
    </location>
</feature>
<dbReference type="GO" id="GO:0005634">
    <property type="term" value="C:nucleus"/>
    <property type="evidence" value="ECO:0007669"/>
    <property type="project" value="UniProtKB-SubCell"/>
</dbReference>
<evidence type="ECO:0000313" key="11">
    <source>
        <dbReference type="EMBL" id="CAD7701245.1"/>
    </source>
</evidence>
<keyword evidence="3" id="KW-0378">Hydrolase</keyword>
<dbReference type="SMART" id="SM00490">
    <property type="entry name" value="HELICc"/>
    <property type="match status" value="1"/>
</dbReference>
<dbReference type="FunFam" id="1.10.3380.30:FF:000006">
    <property type="entry name" value="DExH-box ATP-dependent RNA helicase DExH10"/>
    <property type="match status" value="1"/>
</dbReference>
<dbReference type="InterPro" id="IPR014001">
    <property type="entry name" value="Helicase_ATP-bd"/>
</dbReference>
<evidence type="ECO:0000256" key="5">
    <source>
        <dbReference type="ARBA" id="ARBA00022840"/>
    </source>
</evidence>
<dbReference type="OrthoDB" id="64767at2759"/>
<keyword evidence="5" id="KW-0067">ATP-binding</keyword>
<dbReference type="InterPro" id="IPR012961">
    <property type="entry name" value="Ski2/MTR4_C"/>
</dbReference>
<dbReference type="Pfam" id="PF13234">
    <property type="entry name" value="MTR4_beta-barrel"/>
    <property type="match status" value="1"/>
</dbReference>
<name>A0A8S1J197_9CHLO</name>
<evidence type="ECO:0000256" key="7">
    <source>
        <dbReference type="SAM" id="Coils"/>
    </source>
</evidence>
<dbReference type="AlphaFoldDB" id="A0A8S1J197"/>
<evidence type="ECO:0000256" key="4">
    <source>
        <dbReference type="ARBA" id="ARBA00022806"/>
    </source>
</evidence>
<dbReference type="Pfam" id="PF21408">
    <property type="entry name" value="MTR4-like_stalk"/>
    <property type="match status" value="1"/>
</dbReference>
<protein>
    <submittedName>
        <fullName evidence="11">Uncharacterized protein</fullName>
    </submittedName>
</protein>
<dbReference type="InterPro" id="IPR050699">
    <property type="entry name" value="RNA-DNA_Helicase"/>
</dbReference>
<dbReference type="Gene3D" id="1.10.3380.30">
    <property type="match status" value="1"/>
</dbReference>
<keyword evidence="6" id="KW-0539">Nucleus</keyword>
<evidence type="ECO:0000313" key="12">
    <source>
        <dbReference type="Proteomes" id="UP000708148"/>
    </source>
</evidence>
<evidence type="ECO:0000256" key="3">
    <source>
        <dbReference type="ARBA" id="ARBA00022801"/>
    </source>
</evidence>
<dbReference type="FunFam" id="3.40.50.300:FF:000141">
    <property type="entry name" value="ATP-dependent RNA helicase DOB1"/>
    <property type="match status" value="1"/>
</dbReference>
<dbReference type="Gene3D" id="1.20.1500.20">
    <property type="match status" value="1"/>
</dbReference>
<dbReference type="Gene3D" id="3.40.50.300">
    <property type="entry name" value="P-loop containing nucleotide triphosphate hydrolases"/>
    <property type="match status" value="2"/>
</dbReference>
<dbReference type="InterPro" id="IPR016438">
    <property type="entry name" value="SKI2-like"/>
</dbReference>
<proteinExistence type="predicted"/>
<evidence type="ECO:0000256" key="6">
    <source>
        <dbReference type="ARBA" id="ARBA00023242"/>
    </source>
</evidence>
<evidence type="ECO:0000256" key="8">
    <source>
        <dbReference type="SAM" id="MobiDB-lite"/>
    </source>
</evidence>
<gene>
    <name evidence="11" type="ORF">OSTQU699_LOCUS6604</name>
</gene>
<dbReference type="Gene3D" id="2.40.30.300">
    <property type="match status" value="1"/>
</dbReference>
<evidence type="ECO:0000259" key="10">
    <source>
        <dbReference type="PROSITE" id="PS51194"/>
    </source>
</evidence>
<dbReference type="GO" id="GO:0000460">
    <property type="term" value="P:maturation of 5.8S rRNA"/>
    <property type="evidence" value="ECO:0007669"/>
    <property type="project" value="TreeGrafter"/>
</dbReference>
<comment type="subcellular location">
    <subcellularLocation>
        <location evidence="1">Nucleus</location>
    </subcellularLocation>
</comment>
<keyword evidence="12" id="KW-1185">Reference proteome</keyword>
<sequence>MGEAFSSHGEADAVGLMTGDVTINPNANCIVMTTEILRSMLYRGSLLLREVAWVVFDEVHYMQDKERGVVWEETIIVLPKEVKMVFLSATLSNAGEFAGWVAHLHKQPCHVVNTDFRPTPLRHYGFPLGGTGLYNLKGEDGIFRGTNFRNLRDSFENIGKKIGGDGQRSGDGRCGRDRGSRRISKQELMDTKMKNVQEITRIMKLLKDKDFIPAIVFSFSKRETELNAMEIANTNFNTEEESAKIREVCTNALSCLSENDRDLPAVQHLLPILEKGVGVHHAGLLPILKEITEILFQEHLVKVLCATETFAMGVNMPARAVIFSSLRKFDGKEERYIKSGEYIQMSGRAGRRGIDDRGYVILMIDEQLDEETCRSMLLGEPAPLKSSFRLSYYTLLNLMRRVEGTQQSMDDVIKLSFQQYQHDRNVPKMEQELKQLEQQAKDALGSMSTDSVLEYNRVSKAIRKLQKLVRKRTVLVPIRILHVLQPGRLVNVAKWGWGMCVSVVREEGKGFKKDSYMLDTLLCCKKDENRGTAQAESVGHDSPNCELNVVPVPLEAVEAISSLVLPLPEDLCPVDARLGVLQSLRSIHARFQDGLPLLDPITDMGITDPEMLAAVKEIQELETKLLKNPVRQEMQSKDSEKHLRTKAKLEAQADQLRADMHKSLLSSFREEAKHRVSILEKLGHLNAEGVVQLKGKAACEIDTADELLCTELMFNGGLSDLDKHQLAALLSCLIPTEKSEEEIKLKTELSGPLHKLQETARMIAEVSTECKLKVEAEEYISSFKPFLMDVVYAWSKGASFAEICDMTDIFEGSIIRATRRLDELMMQLAEAARVVGDEDLAKKFQESDATLKRDIIFAASLYV</sequence>
<dbReference type="PROSITE" id="PS51194">
    <property type="entry name" value="HELICASE_CTER"/>
    <property type="match status" value="1"/>
</dbReference>
<dbReference type="PIRSF" id="PIRSF005198">
    <property type="entry name" value="Antiviral_helicase_SKI2"/>
    <property type="match status" value="1"/>
</dbReference>
<dbReference type="GO" id="GO:0006401">
    <property type="term" value="P:RNA catabolic process"/>
    <property type="evidence" value="ECO:0007669"/>
    <property type="project" value="InterPro"/>
</dbReference>
<evidence type="ECO:0000259" key="9">
    <source>
        <dbReference type="PROSITE" id="PS51192"/>
    </source>
</evidence>
<dbReference type="InterPro" id="IPR048392">
    <property type="entry name" value="MTR4-like_stalk"/>
</dbReference>
<feature type="domain" description="Helicase ATP-binding" evidence="9">
    <location>
        <begin position="1"/>
        <end position="109"/>
    </location>
</feature>
<comment type="caution">
    <text evidence="11">The sequence shown here is derived from an EMBL/GenBank/DDBJ whole genome shotgun (WGS) entry which is preliminary data.</text>
</comment>
<evidence type="ECO:0000256" key="2">
    <source>
        <dbReference type="ARBA" id="ARBA00022741"/>
    </source>
</evidence>
<keyword evidence="4" id="KW-0347">Helicase</keyword>
<keyword evidence="7" id="KW-0175">Coiled coil</keyword>
<dbReference type="InterPro" id="IPR001650">
    <property type="entry name" value="Helicase_C-like"/>
</dbReference>
<dbReference type="PROSITE" id="PS51192">
    <property type="entry name" value="HELICASE_ATP_BIND_1"/>
    <property type="match status" value="1"/>
</dbReference>
<dbReference type="SMART" id="SM01142">
    <property type="entry name" value="DSHCT"/>
    <property type="match status" value="1"/>
</dbReference>
<dbReference type="PANTHER" id="PTHR12131">
    <property type="entry name" value="ATP-DEPENDENT RNA AND DNA HELICASE"/>
    <property type="match status" value="1"/>
</dbReference>
<dbReference type="GO" id="GO:0005524">
    <property type="term" value="F:ATP binding"/>
    <property type="evidence" value="ECO:0007669"/>
    <property type="project" value="UniProtKB-KW"/>
</dbReference>
<dbReference type="EMBL" id="CAJHUC010001470">
    <property type="protein sequence ID" value="CAD7701245.1"/>
    <property type="molecule type" value="Genomic_DNA"/>
</dbReference>
<dbReference type="PANTHER" id="PTHR12131:SF7">
    <property type="entry name" value="EXOSOME RNA HELICASE MTR4"/>
    <property type="match status" value="1"/>
</dbReference>
<dbReference type="Pfam" id="PF00271">
    <property type="entry name" value="Helicase_C"/>
    <property type="match status" value="1"/>
</dbReference>
<evidence type="ECO:0000256" key="1">
    <source>
        <dbReference type="ARBA" id="ARBA00004123"/>
    </source>
</evidence>